<sequence>MEEMYSCDEPVGQRDRISIDVSDLREQIEQCRDDAAWSELPLSAKIRVLVKERLAELSPDKSSSFDS</sequence>
<dbReference type="STRING" id="1641165.XM38_06205"/>
<dbReference type="EMBL" id="CP021983">
    <property type="protein sequence ID" value="ASC71507.1"/>
    <property type="molecule type" value="Genomic_DNA"/>
</dbReference>
<dbReference type="Proteomes" id="UP000191901">
    <property type="component" value="Chromosome"/>
</dbReference>
<dbReference type="AlphaFoldDB" id="A0A1Z3HMY6"/>
<dbReference type="OrthoDB" id="583651at2"/>
<dbReference type="RefSeq" id="WP_080806787.1">
    <property type="nucleotide sequence ID" value="NZ_CP021983.2"/>
</dbReference>
<gene>
    <name evidence="1" type="ORF">XM38_024590</name>
</gene>
<accession>A0A1Z3HMY6</accession>
<name>A0A1Z3HMY6_9CYAN</name>
<organism evidence="1 2">
    <name type="scientific">Halomicronema hongdechloris C2206</name>
    <dbReference type="NCBI Taxonomy" id="1641165"/>
    <lineage>
        <taxon>Bacteria</taxon>
        <taxon>Bacillati</taxon>
        <taxon>Cyanobacteriota</taxon>
        <taxon>Cyanophyceae</taxon>
        <taxon>Nodosilineales</taxon>
        <taxon>Nodosilineaceae</taxon>
        <taxon>Halomicronema</taxon>
    </lineage>
</organism>
<keyword evidence="2" id="KW-1185">Reference proteome</keyword>
<dbReference type="KEGG" id="hhg:XM38_024590"/>
<protein>
    <submittedName>
        <fullName evidence="1">Uncharacterized protein</fullName>
    </submittedName>
</protein>
<reference evidence="1 2" key="1">
    <citation type="journal article" date="2016" name="Biochim. Biophys. Acta">
        <title>Characterization of red-shifted phycobilisomes isolated from the chlorophyll f-containing cyanobacterium Halomicronema hongdechloris.</title>
        <authorList>
            <person name="Li Y."/>
            <person name="Lin Y."/>
            <person name="Garvey C.J."/>
            <person name="Birch D."/>
            <person name="Corkery R.W."/>
            <person name="Loughlin P.C."/>
            <person name="Scheer H."/>
            <person name="Willows R.D."/>
            <person name="Chen M."/>
        </authorList>
    </citation>
    <scope>NUCLEOTIDE SEQUENCE [LARGE SCALE GENOMIC DNA]</scope>
    <source>
        <strain evidence="1 2">C2206</strain>
    </source>
</reference>
<evidence type="ECO:0000313" key="1">
    <source>
        <dbReference type="EMBL" id="ASC71507.1"/>
    </source>
</evidence>
<proteinExistence type="predicted"/>
<evidence type="ECO:0000313" key="2">
    <source>
        <dbReference type="Proteomes" id="UP000191901"/>
    </source>
</evidence>